<sequence length="86" mass="9712">MQGLVHAMQTQAQMVATLQAQVQAQERADVWWSSVLRTQFGDGAMEVAWAEFCWAACYEAGARASVSLWGDLRMRVWQRLGWPSHA</sequence>
<proteinExistence type="predicted"/>
<evidence type="ECO:0000313" key="2">
    <source>
        <dbReference type="Proteomes" id="UP000652761"/>
    </source>
</evidence>
<name>A0A843WU65_COLES</name>
<dbReference type="EMBL" id="NMUH01003883">
    <property type="protein sequence ID" value="MQM07474.1"/>
    <property type="molecule type" value="Genomic_DNA"/>
</dbReference>
<gene>
    <name evidence="1" type="ORF">Taro_040314</name>
</gene>
<dbReference type="AlphaFoldDB" id="A0A843WU65"/>
<comment type="caution">
    <text evidence="1">The sequence shown here is derived from an EMBL/GenBank/DDBJ whole genome shotgun (WGS) entry which is preliminary data.</text>
</comment>
<evidence type="ECO:0000313" key="1">
    <source>
        <dbReference type="EMBL" id="MQM07474.1"/>
    </source>
</evidence>
<dbReference type="Proteomes" id="UP000652761">
    <property type="component" value="Unassembled WGS sequence"/>
</dbReference>
<reference evidence="1" key="1">
    <citation type="submission" date="2017-07" db="EMBL/GenBank/DDBJ databases">
        <title>Taro Niue Genome Assembly and Annotation.</title>
        <authorList>
            <person name="Atibalentja N."/>
            <person name="Keating K."/>
            <person name="Fields C.J."/>
        </authorList>
    </citation>
    <scope>NUCLEOTIDE SEQUENCE</scope>
    <source>
        <strain evidence="1">Niue_2</strain>
        <tissue evidence="1">Leaf</tissue>
    </source>
</reference>
<keyword evidence="2" id="KW-1185">Reference proteome</keyword>
<dbReference type="OrthoDB" id="2272416at2759"/>
<organism evidence="1 2">
    <name type="scientific">Colocasia esculenta</name>
    <name type="common">Wild taro</name>
    <name type="synonym">Arum esculentum</name>
    <dbReference type="NCBI Taxonomy" id="4460"/>
    <lineage>
        <taxon>Eukaryota</taxon>
        <taxon>Viridiplantae</taxon>
        <taxon>Streptophyta</taxon>
        <taxon>Embryophyta</taxon>
        <taxon>Tracheophyta</taxon>
        <taxon>Spermatophyta</taxon>
        <taxon>Magnoliopsida</taxon>
        <taxon>Liliopsida</taxon>
        <taxon>Araceae</taxon>
        <taxon>Aroideae</taxon>
        <taxon>Colocasieae</taxon>
        <taxon>Colocasia</taxon>
    </lineage>
</organism>
<protein>
    <submittedName>
        <fullName evidence="1">Uncharacterized protein</fullName>
    </submittedName>
</protein>
<accession>A0A843WU65</accession>